<dbReference type="AlphaFoldDB" id="A0AAE8MXY7"/>
<dbReference type="PANTHER" id="PTHR24304">
    <property type="entry name" value="CYTOCHROME P450 FAMILY 7"/>
    <property type="match status" value="1"/>
</dbReference>
<keyword evidence="5 7" id="KW-0408">Iron</keyword>
<keyword evidence="6" id="KW-0503">Monooxygenase</keyword>
<dbReference type="Pfam" id="PF00067">
    <property type="entry name" value="p450"/>
    <property type="match status" value="1"/>
</dbReference>
<keyword evidence="4 7" id="KW-0479">Metal-binding</keyword>
<dbReference type="Proteomes" id="UP001187682">
    <property type="component" value="Unassembled WGS sequence"/>
</dbReference>
<feature type="transmembrane region" description="Helical" evidence="8">
    <location>
        <begin position="30"/>
        <end position="51"/>
    </location>
</feature>
<gene>
    <name evidence="9" type="ORF">DNG_04417</name>
</gene>
<organism evidence="9 10">
    <name type="scientific">Cephalotrichum gorgonifer</name>
    <dbReference type="NCBI Taxonomy" id="2041049"/>
    <lineage>
        <taxon>Eukaryota</taxon>
        <taxon>Fungi</taxon>
        <taxon>Dikarya</taxon>
        <taxon>Ascomycota</taxon>
        <taxon>Pezizomycotina</taxon>
        <taxon>Sordariomycetes</taxon>
        <taxon>Hypocreomycetidae</taxon>
        <taxon>Microascales</taxon>
        <taxon>Microascaceae</taxon>
        <taxon>Cephalotrichum</taxon>
    </lineage>
</organism>
<dbReference type="InterPro" id="IPR001128">
    <property type="entry name" value="Cyt_P450"/>
</dbReference>
<dbReference type="PRINTS" id="PR00465">
    <property type="entry name" value="EP450IV"/>
</dbReference>
<keyword evidence="8" id="KW-0472">Membrane</keyword>
<evidence type="ECO:0000256" key="2">
    <source>
        <dbReference type="ARBA" id="ARBA00010617"/>
    </source>
</evidence>
<keyword evidence="8" id="KW-0812">Transmembrane</keyword>
<evidence type="ECO:0000256" key="6">
    <source>
        <dbReference type="ARBA" id="ARBA00023033"/>
    </source>
</evidence>
<evidence type="ECO:0000256" key="1">
    <source>
        <dbReference type="ARBA" id="ARBA00001971"/>
    </source>
</evidence>
<dbReference type="GO" id="GO:0016705">
    <property type="term" value="F:oxidoreductase activity, acting on paired donors, with incorporation or reduction of molecular oxygen"/>
    <property type="evidence" value="ECO:0007669"/>
    <property type="project" value="InterPro"/>
</dbReference>
<evidence type="ECO:0000313" key="10">
    <source>
        <dbReference type="Proteomes" id="UP001187682"/>
    </source>
</evidence>
<comment type="cofactor">
    <cofactor evidence="1 7">
        <name>heme</name>
        <dbReference type="ChEBI" id="CHEBI:30413"/>
    </cofactor>
</comment>
<name>A0AAE8MXY7_9PEZI</name>
<sequence length="578" mass="65260">MRLRIVKDFVGVDMDDTINNSAIGTPVVQAAVFILILVLSTHCFTTARYLFQSFSDRRYKGKEPTSLPYQLPGVGSALQLVRNPHGFFDSVVRRVRDGEPIRIRLGNLHAYLISGSKNVQHIFRCSRDLTFEEFALRVAHNVKGLPDADTALVAKDLSGSSTVSLTETNEEDRIWRKFHELYETHLIGSNAVACLTDLFIGNVVEQFNHIRGRGWVECGVDDFMKDKMFRASTVALAGPGVFDIDPEFAETFWAYDKDFMSLLYGLPRFLCRSGWQARDRCLETVRRYLEKGWQNIDWSATQDHNPNWEPNFGSKLVREREVAMDKYGITLQGRASFQMGLIWSINSNAIPMTSWIIIEILRRPEIHQRIKAEVSTIINHALLQSTDTTDPSSFSSVIDIPALKQLPLLNSIYLECLRLRSSVFVVRKLRNAVELDGYTLRAGNLILAPSYLAHKDETVWSTPLHPAEELWPERFMQQQKQQPGGGVDGKVGGPPNLHAGKFFPYGGGSAMCPGRNFAKLEILAAVALFFGSFEVEPLHFVDARGRYSDRGPEVGKEARGVARVDRDLKVRLRRIVKV</sequence>
<evidence type="ECO:0000256" key="4">
    <source>
        <dbReference type="ARBA" id="ARBA00022723"/>
    </source>
</evidence>
<keyword evidence="8" id="KW-1133">Transmembrane helix</keyword>
<dbReference type="GO" id="GO:0008395">
    <property type="term" value="F:steroid hydroxylase activity"/>
    <property type="evidence" value="ECO:0007669"/>
    <property type="project" value="TreeGrafter"/>
</dbReference>
<comment type="similarity">
    <text evidence="2">Belongs to the cytochrome P450 family.</text>
</comment>
<evidence type="ECO:0000313" key="9">
    <source>
        <dbReference type="EMBL" id="SPO01744.1"/>
    </source>
</evidence>
<dbReference type="CDD" id="cd11040">
    <property type="entry name" value="CYP7_CYP8-like"/>
    <property type="match status" value="1"/>
</dbReference>
<evidence type="ECO:0000256" key="8">
    <source>
        <dbReference type="SAM" id="Phobius"/>
    </source>
</evidence>
<dbReference type="InterPro" id="IPR050529">
    <property type="entry name" value="CYP450_sterol_14alpha_dmase"/>
</dbReference>
<dbReference type="Gene3D" id="1.10.630.10">
    <property type="entry name" value="Cytochrome P450"/>
    <property type="match status" value="1"/>
</dbReference>
<reference evidence="9" key="1">
    <citation type="submission" date="2018-03" db="EMBL/GenBank/DDBJ databases">
        <authorList>
            <person name="Guldener U."/>
        </authorList>
    </citation>
    <scope>NUCLEOTIDE SEQUENCE</scope>
</reference>
<dbReference type="GO" id="GO:0005506">
    <property type="term" value="F:iron ion binding"/>
    <property type="evidence" value="ECO:0007669"/>
    <property type="project" value="InterPro"/>
</dbReference>
<dbReference type="PANTHER" id="PTHR24304:SF2">
    <property type="entry name" value="24-HYDROXYCHOLESTEROL 7-ALPHA-HYDROXYLASE"/>
    <property type="match status" value="1"/>
</dbReference>
<dbReference type="EMBL" id="ONZQ02000005">
    <property type="protein sequence ID" value="SPO01744.1"/>
    <property type="molecule type" value="Genomic_DNA"/>
</dbReference>
<evidence type="ECO:0000256" key="5">
    <source>
        <dbReference type="ARBA" id="ARBA00023004"/>
    </source>
</evidence>
<dbReference type="GO" id="GO:0020037">
    <property type="term" value="F:heme binding"/>
    <property type="evidence" value="ECO:0007669"/>
    <property type="project" value="InterPro"/>
</dbReference>
<accession>A0AAE8MXY7</accession>
<protein>
    <submittedName>
        <fullName evidence="9">Related to cytochrome P450 7B1</fullName>
    </submittedName>
</protein>
<dbReference type="InterPro" id="IPR002403">
    <property type="entry name" value="Cyt_P450_E_grp-IV"/>
</dbReference>
<dbReference type="InterPro" id="IPR036396">
    <property type="entry name" value="Cyt_P450_sf"/>
</dbReference>
<dbReference type="SUPFAM" id="SSF48264">
    <property type="entry name" value="Cytochrome P450"/>
    <property type="match status" value="1"/>
</dbReference>
<comment type="caution">
    <text evidence="9">The sequence shown here is derived from an EMBL/GenBank/DDBJ whole genome shotgun (WGS) entry which is preliminary data.</text>
</comment>
<feature type="binding site" description="axial binding residue" evidence="7">
    <location>
        <position position="512"/>
    </location>
    <ligand>
        <name>heme</name>
        <dbReference type="ChEBI" id="CHEBI:30413"/>
    </ligand>
    <ligandPart>
        <name>Fe</name>
        <dbReference type="ChEBI" id="CHEBI:18248"/>
    </ligandPart>
</feature>
<keyword evidence="10" id="KW-1185">Reference proteome</keyword>
<evidence type="ECO:0000256" key="7">
    <source>
        <dbReference type="PIRSR" id="PIRSR602403-1"/>
    </source>
</evidence>
<keyword evidence="6" id="KW-0560">Oxidoreductase</keyword>
<evidence type="ECO:0000256" key="3">
    <source>
        <dbReference type="ARBA" id="ARBA00022617"/>
    </source>
</evidence>
<keyword evidence="3 7" id="KW-0349">Heme</keyword>
<proteinExistence type="inferred from homology"/>